<reference evidence="1 2" key="1">
    <citation type="submission" date="2019-04" db="EMBL/GenBank/DDBJ databases">
        <title>Reference strain of H23.</title>
        <authorList>
            <person name="Luo X."/>
        </authorList>
    </citation>
    <scope>NUCLEOTIDE SEQUENCE [LARGE SCALE GENOMIC DNA]</scope>
    <source>
        <strain evidence="1 2">H23</strain>
    </source>
</reference>
<organism evidence="1 2">
    <name type="scientific">Luteimonas gilva</name>
    <dbReference type="NCBI Taxonomy" id="2572684"/>
    <lineage>
        <taxon>Bacteria</taxon>
        <taxon>Pseudomonadati</taxon>
        <taxon>Pseudomonadota</taxon>
        <taxon>Gammaproteobacteria</taxon>
        <taxon>Lysobacterales</taxon>
        <taxon>Lysobacteraceae</taxon>
        <taxon>Luteimonas</taxon>
    </lineage>
</organism>
<dbReference type="EMBL" id="SZUA01000001">
    <property type="protein sequence ID" value="TKR33845.1"/>
    <property type="molecule type" value="Genomic_DNA"/>
</dbReference>
<dbReference type="AlphaFoldDB" id="A0A4U5JW40"/>
<evidence type="ECO:0008006" key="3">
    <source>
        <dbReference type="Google" id="ProtNLM"/>
    </source>
</evidence>
<accession>A0A4U5JW40</accession>
<dbReference type="Proteomes" id="UP000308707">
    <property type="component" value="Unassembled WGS sequence"/>
</dbReference>
<evidence type="ECO:0000313" key="2">
    <source>
        <dbReference type="Proteomes" id="UP000308707"/>
    </source>
</evidence>
<protein>
    <recommendedName>
        <fullName evidence="3">DUF4365 domain-containing protein</fullName>
    </recommendedName>
</protein>
<name>A0A4U5JW40_9GAMM</name>
<comment type="caution">
    <text evidence="1">The sequence shown here is derived from an EMBL/GenBank/DDBJ whole genome shotgun (WGS) entry which is preliminary data.</text>
</comment>
<sequence length="177" mass="19675">MPDVSRDVRIKMLAERSSYVENVLCHALVAGLSSLLWQRDPERSLQVFNSEVDNAGFDVILACDNQLRYVQLKQAHAEKTPSHVSVRAPFALLPGACVVLMSHGLNDLSLANFRFYGGASPIEPMPDIASFAVSKSPGRRAPDGTRKVRENYRNVRVSQFHGPLNWPQLFEALFPAV</sequence>
<proteinExistence type="predicted"/>
<keyword evidence="2" id="KW-1185">Reference proteome</keyword>
<evidence type="ECO:0000313" key="1">
    <source>
        <dbReference type="EMBL" id="TKR33845.1"/>
    </source>
</evidence>
<dbReference type="OrthoDB" id="5917942at2"/>
<gene>
    <name evidence="1" type="ORF">FCE95_06130</name>
</gene>
<dbReference type="RefSeq" id="WP_137266051.1">
    <property type="nucleotide sequence ID" value="NZ_SZUA01000001.1"/>
</dbReference>